<accession>A0A1L9N2J7</accession>
<dbReference type="Gene3D" id="3.90.1300.10">
    <property type="entry name" value="Amidase signature (AS) domain"/>
    <property type="match status" value="1"/>
</dbReference>
<proteinExistence type="inferred from homology"/>
<organism evidence="5 6">
    <name type="scientific">Aspergillus tubingensis (strain CBS 134.48)</name>
    <dbReference type="NCBI Taxonomy" id="767770"/>
    <lineage>
        <taxon>Eukaryota</taxon>
        <taxon>Fungi</taxon>
        <taxon>Dikarya</taxon>
        <taxon>Ascomycota</taxon>
        <taxon>Pezizomycotina</taxon>
        <taxon>Eurotiomycetes</taxon>
        <taxon>Eurotiomycetidae</taxon>
        <taxon>Eurotiales</taxon>
        <taxon>Aspergillaceae</taxon>
        <taxon>Aspergillus</taxon>
        <taxon>Aspergillus subgen. Circumdati</taxon>
    </lineage>
</organism>
<feature type="domain" description="Amidase" evidence="4">
    <location>
        <begin position="43"/>
        <end position="503"/>
    </location>
</feature>
<dbReference type="Proteomes" id="UP000184304">
    <property type="component" value="Unassembled WGS sequence"/>
</dbReference>
<dbReference type="GO" id="GO:0016787">
    <property type="term" value="F:hydrolase activity"/>
    <property type="evidence" value="ECO:0007669"/>
    <property type="project" value="UniProtKB-KW"/>
</dbReference>
<keyword evidence="2" id="KW-0378">Hydrolase</keyword>
<comment type="similarity">
    <text evidence="1">Belongs to the amidase family.</text>
</comment>
<keyword evidence="6" id="KW-1185">Reference proteome</keyword>
<feature type="active site" description="Charge relay system" evidence="3">
    <location>
        <position position="176"/>
    </location>
</feature>
<dbReference type="OMA" id="TMGYVSR"/>
<dbReference type="PANTHER" id="PTHR46072">
    <property type="entry name" value="AMIDASE-RELATED-RELATED"/>
    <property type="match status" value="1"/>
</dbReference>
<dbReference type="STRING" id="767770.A0A1L9N2J7"/>
<evidence type="ECO:0000256" key="1">
    <source>
        <dbReference type="ARBA" id="ARBA00009199"/>
    </source>
</evidence>
<dbReference type="SUPFAM" id="SSF75304">
    <property type="entry name" value="Amidase signature (AS) enzymes"/>
    <property type="match status" value="1"/>
</dbReference>
<dbReference type="Pfam" id="PF01425">
    <property type="entry name" value="Amidase"/>
    <property type="match status" value="1"/>
</dbReference>
<dbReference type="VEuPathDB" id="FungiDB:ASPTUDRAFT_55529"/>
<evidence type="ECO:0000313" key="5">
    <source>
        <dbReference type="EMBL" id="OJI83490.1"/>
    </source>
</evidence>
<dbReference type="AlphaFoldDB" id="A0A1L9N2J7"/>
<protein>
    <recommendedName>
        <fullName evidence="4">Amidase domain-containing protein</fullName>
    </recommendedName>
</protein>
<dbReference type="EMBL" id="KV878203">
    <property type="protein sequence ID" value="OJI83490.1"/>
    <property type="molecule type" value="Genomic_DNA"/>
</dbReference>
<dbReference type="InterPro" id="IPR036928">
    <property type="entry name" value="AS_sf"/>
</dbReference>
<gene>
    <name evidence="5" type="ORF">ASPTUDRAFT_55529</name>
</gene>
<name>A0A1L9N2J7_ASPTC</name>
<evidence type="ECO:0000256" key="3">
    <source>
        <dbReference type="PIRSR" id="PIRSR001221-1"/>
    </source>
</evidence>
<dbReference type="PIRSF" id="PIRSF001221">
    <property type="entry name" value="Amidase_fungi"/>
    <property type="match status" value="1"/>
</dbReference>
<feature type="active site" description="Charge relay system" evidence="3">
    <location>
        <position position="101"/>
    </location>
</feature>
<evidence type="ECO:0000259" key="4">
    <source>
        <dbReference type="Pfam" id="PF01425"/>
    </source>
</evidence>
<evidence type="ECO:0000313" key="6">
    <source>
        <dbReference type="Proteomes" id="UP000184304"/>
    </source>
</evidence>
<reference evidence="6" key="1">
    <citation type="journal article" date="2017" name="Genome Biol.">
        <title>Comparative genomics reveals high biological diversity and specific adaptations in the industrially and medically important fungal genus Aspergillus.</title>
        <authorList>
            <person name="de Vries R.P."/>
            <person name="Riley R."/>
            <person name="Wiebenga A."/>
            <person name="Aguilar-Osorio G."/>
            <person name="Amillis S."/>
            <person name="Uchima C.A."/>
            <person name="Anderluh G."/>
            <person name="Asadollahi M."/>
            <person name="Askin M."/>
            <person name="Barry K."/>
            <person name="Battaglia E."/>
            <person name="Bayram O."/>
            <person name="Benocci T."/>
            <person name="Braus-Stromeyer S.A."/>
            <person name="Caldana C."/>
            <person name="Canovas D."/>
            <person name="Cerqueira G.C."/>
            <person name="Chen F."/>
            <person name="Chen W."/>
            <person name="Choi C."/>
            <person name="Clum A."/>
            <person name="Dos Santos R.A."/>
            <person name="Damasio A.R."/>
            <person name="Diallinas G."/>
            <person name="Emri T."/>
            <person name="Fekete E."/>
            <person name="Flipphi M."/>
            <person name="Freyberg S."/>
            <person name="Gallo A."/>
            <person name="Gournas C."/>
            <person name="Habgood R."/>
            <person name="Hainaut M."/>
            <person name="Harispe M.L."/>
            <person name="Henrissat B."/>
            <person name="Hilden K.S."/>
            <person name="Hope R."/>
            <person name="Hossain A."/>
            <person name="Karabika E."/>
            <person name="Karaffa L."/>
            <person name="Karanyi Z."/>
            <person name="Krasevec N."/>
            <person name="Kuo A."/>
            <person name="Kusch H."/>
            <person name="LaButti K."/>
            <person name="Lagendijk E.L."/>
            <person name="Lapidus A."/>
            <person name="Levasseur A."/>
            <person name="Lindquist E."/>
            <person name="Lipzen A."/>
            <person name="Logrieco A.F."/>
            <person name="MacCabe A."/>
            <person name="Maekelae M.R."/>
            <person name="Malavazi I."/>
            <person name="Melin P."/>
            <person name="Meyer V."/>
            <person name="Mielnichuk N."/>
            <person name="Miskei M."/>
            <person name="Molnar A.P."/>
            <person name="Mule G."/>
            <person name="Ngan C.Y."/>
            <person name="Orejas M."/>
            <person name="Orosz E."/>
            <person name="Ouedraogo J.P."/>
            <person name="Overkamp K.M."/>
            <person name="Park H.-S."/>
            <person name="Perrone G."/>
            <person name="Piumi F."/>
            <person name="Punt P.J."/>
            <person name="Ram A.F."/>
            <person name="Ramon A."/>
            <person name="Rauscher S."/>
            <person name="Record E."/>
            <person name="Riano-Pachon D.M."/>
            <person name="Robert V."/>
            <person name="Roehrig J."/>
            <person name="Ruller R."/>
            <person name="Salamov A."/>
            <person name="Salih N.S."/>
            <person name="Samson R.A."/>
            <person name="Sandor E."/>
            <person name="Sanguinetti M."/>
            <person name="Schuetze T."/>
            <person name="Sepcic K."/>
            <person name="Shelest E."/>
            <person name="Sherlock G."/>
            <person name="Sophianopoulou V."/>
            <person name="Squina F.M."/>
            <person name="Sun H."/>
            <person name="Susca A."/>
            <person name="Todd R.B."/>
            <person name="Tsang A."/>
            <person name="Unkles S.E."/>
            <person name="van de Wiele N."/>
            <person name="van Rossen-Uffink D."/>
            <person name="Oliveira J.V."/>
            <person name="Vesth T.C."/>
            <person name="Visser J."/>
            <person name="Yu J.-H."/>
            <person name="Zhou M."/>
            <person name="Andersen M.R."/>
            <person name="Archer D.B."/>
            <person name="Baker S.E."/>
            <person name="Benoit I."/>
            <person name="Brakhage A.A."/>
            <person name="Braus G.H."/>
            <person name="Fischer R."/>
            <person name="Frisvad J.C."/>
            <person name="Goldman G.H."/>
            <person name="Houbraken J."/>
            <person name="Oakley B."/>
            <person name="Pocsi I."/>
            <person name="Scazzocchio C."/>
            <person name="Seiboth B."/>
            <person name="vanKuyk P.A."/>
            <person name="Wortman J."/>
            <person name="Dyer P.S."/>
            <person name="Grigoriev I.V."/>
        </authorList>
    </citation>
    <scope>NUCLEOTIDE SEQUENCE [LARGE SCALE GENOMIC DNA]</scope>
    <source>
        <strain evidence="6">CBS 134.48</strain>
    </source>
</reference>
<dbReference type="InterPro" id="IPR023631">
    <property type="entry name" value="Amidase_dom"/>
</dbReference>
<dbReference type="OrthoDB" id="6428749at2759"/>
<sequence length="518" mass="56947">MLVEDYCRASQDVSKVPFTCGILTEEQIQITDLTATEIAAQVLEAFAARTAIAHQLASNQVNCLTEWFYEEGLEQTRALDDAIAGGETLKGPLHGVPVALKDVHEPKDHVSTMGYVSRRTNTMKEDCALVQTLRAAGAVFFCKTTMPQSGMTLETVSNLWGRTTNPFNRDLVAGGSSGGDAVLVALKGSPIAPSTDMGGSIRVPAAFSGLYGIRPTSDRIPKGGMRNTNTGNITIKLSCGPVCNSLDDLLLFTRIINAYPNNRHDVTSVPVPWRELDPLPRKLTIGIMTWDGVVMPHPPVLRAIDYTKQVLEKAGHEVIAFEPPFDCWDAKQTTFNIYYQSGSIGTKSTLAASGEPLIPAFADLLRIFNPRERSAAEALNLNLKTRALKERFAESWDGTASRTASGRVIDALVMPSSPAAGYPHDFNIYWGYTSLLNLIDYPSVILPITNFRVDTQLDPVDHSYQPLKTNPYDRPNYELYRPESFTNQPSTIQIVGRPFEDEEAIRAAFILDDLFKGQ</sequence>
<feature type="active site" description="Acyl-ester intermediate" evidence="3">
    <location>
        <position position="200"/>
    </location>
</feature>
<evidence type="ECO:0000256" key="2">
    <source>
        <dbReference type="ARBA" id="ARBA00022801"/>
    </source>
</evidence>